<gene>
    <name evidence="2" type="ORF">MUY27_00205</name>
</gene>
<keyword evidence="1" id="KW-1133">Transmembrane helix</keyword>
<proteinExistence type="predicted"/>
<keyword evidence="1" id="KW-0472">Membrane</keyword>
<dbReference type="RefSeq" id="WP_245127944.1">
    <property type="nucleotide sequence ID" value="NZ_JALJEJ010000001.1"/>
</dbReference>
<evidence type="ECO:0000313" key="2">
    <source>
        <dbReference type="EMBL" id="MCJ8208106.1"/>
    </source>
</evidence>
<reference evidence="2" key="1">
    <citation type="submission" date="2022-04" db="EMBL/GenBank/DDBJ databases">
        <title>Mucilaginibacter sp. RS28 isolated from freshwater.</title>
        <authorList>
            <person name="Ko S.-R."/>
        </authorList>
    </citation>
    <scope>NUCLEOTIDE SEQUENCE</scope>
    <source>
        <strain evidence="2">RS28</strain>
    </source>
</reference>
<dbReference type="Proteomes" id="UP001139450">
    <property type="component" value="Unassembled WGS sequence"/>
</dbReference>
<sequence>MKPEQLKGAAIALLRIVFCGWLLLLVVIAVAVTYLLAAPFFVLRYLFIPSKTSYER</sequence>
<evidence type="ECO:0000256" key="1">
    <source>
        <dbReference type="SAM" id="Phobius"/>
    </source>
</evidence>
<feature type="transmembrane region" description="Helical" evidence="1">
    <location>
        <begin position="12"/>
        <end position="37"/>
    </location>
</feature>
<keyword evidence="3" id="KW-1185">Reference proteome</keyword>
<dbReference type="AlphaFoldDB" id="A0A9X1WZP3"/>
<keyword evidence="1" id="KW-0812">Transmembrane</keyword>
<comment type="caution">
    <text evidence="2">The sequence shown here is derived from an EMBL/GenBank/DDBJ whole genome shotgun (WGS) entry which is preliminary data.</text>
</comment>
<protein>
    <submittedName>
        <fullName evidence="2">Uncharacterized protein</fullName>
    </submittedName>
</protein>
<organism evidence="2 3">
    <name type="scientific">Mucilaginibacter straminoryzae</name>
    <dbReference type="NCBI Taxonomy" id="2932774"/>
    <lineage>
        <taxon>Bacteria</taxon>
        <taxon>Pseudomonadati</taxon>
        <taxon>Bacteroidota</taxon>
        <taxon>Sphingobacteriia</taxon>
        <taxon>Sphingobacteriales</taxon>
        <taxon>Sphingobacteriaceae</taxon>
        <taxon>Mucilaginibacter</taxon>
    </lineage>
</organism>
<accession>A0A9X1WZP3</accession>
<evidence type="ECO:0000313" key="3">
    <source>
        <dbReference type="Proteomes" id="UP001139450"/>
    </source>
</evidence>
<name>A0A9X1WZP3_9SPHI</name>
<dbReference type="EMBL" id="JALJEJ010000001">
    <property type="protein sequence ID" value="MCJ8208106.1"/>
    <property type="molecule type" value="Genomic_DNA"/>
</dbReference>